<dbReference type="GO" id="GO:0000976">
    <property type="term" value="F:transcription cis-regulatory region binding"/>
    <property type="evidence" value="ECO:0007669"/>
    <property type="project" value="TreeGrafter"/>
</dbReference>
<dbReference type="PANTHER" id="PTHR47894:SF4">
    <property type="entry name" value="HTH-TYPE TRANSCRIPTIONAL REGULATOR GADX"/>
    <property type="match status" value="1"/>
</dbReference>
<dbReference type="SUPFAM" id="SSF46689">
    <property type="entry name" value="Homeodomain-like"/>
    <property type="match status" value="1"/>
</dbReference>
<feature type="domain" description="HTH araC/xylS-type" evidence="4">
    <location>
        <begin position="150"/>
        <end position="247"/>
    </location>
</feature>
<evidence type="ECO:0000256" key="1">
    <source>
        <dbReference type="ARBA" id="ARBA00023015"/>
    </source>
</evidence>
<reference evidence="5" key="1">
    <citation type="submission" date="2019-09" db="EMBL/GenBank/DDBJ databases">
        <authorList>
            <consortium name="PulseNet: The National Subtyping Network for Foodborne Disease Surveillance"/>
            <person name="Tarr C.L."/>
            <person name="Trees E."/>
            <person name="Katz L.S."/>
            <person name="Carleton-Romer H.A."/>
            <person name="Stroika S."/>
            <person name="Kucerova Z."/>
            <person name="Roache K.F."/>
            <person name="Sabol A.L."/>
            <person name="Besser J."/>
            <person name="Gerner-Smidt P."/>
        </authorList>
    </citation>
    <scope>NUCLEOTIDE SEQUENCE</scope>
    <source>
        <strain evidence="5">PNUSAS096589</strain>
    </source>
</reference>
<evidence type="ECO:0000259" key="4">
    <source>
        <dbReference type="PROSITE" id="PS01124"/>
    </source>
</evidence>
<dbReference type="GO" id="GO:0003700">
    <property type="term" value="F:DNA-binding transcription factor activity"/>
    <property type="evidence" value="ECO:0007669"/>
    <property type="project" value="InterPro"/>
</dbReference>
<organism evidence="5">
    <name type="scientific">Salmonella enterica</name>
    <name type="common">Salmonella choleraesuis</name>
    <dbReference type="NCBI Taxonomy" id="28901"/>
    <lineage>
        <taxon>Bacteria</taxon>
        <taxon>Pseudomonadati</taxon>
        <taxon>Pseudomonadota</taxon>
        <taxon>Gammaproteobacteria</taxon>
        <taxon>Enterobacterales</taxon>
        <taxon>Enterobacteriaceae</taxon>
        <taxon>Salmonella</taxon>
    </lineage>
</organism>
<evidence type="ECO:0000256" key="3">
    <source>
        <dbReference type="ARBA" id="ARBA00023163"/>
    </source>
</evidence>
<comment type="caution">
    <text evidence="5">The sequence shown here is derived from an EMBL/GenBank/DDBJ whole genome shotgun (WGS) entry which is preliminary data.</text>
</comment>
<sequence length="250" mass="29318">MTIESIEYGTFVCEPVSMVLVEKNQTITIQYEGDIEHHDIKIIELPSRMMREVNSLYLSGKVQKSSNYHKVMESRIHKTVLYPGMNETFDNVYDRLHIMKNFNCGESHSCDSISEFTTLQYSLLFLLSPFITSRNEMNIFTRAVKSSLRERIYSIMKSNPTKKWNLDNVAIDLHTSRSTLKRKLAQEDTTFSEIYLDVRMNQAVKLLMTGCYTIKQVTVLSGYNRSSYFITTFKKYFQMTPYKFMRQVND</sequence>
<keyword evidence="2" id="KW-0238">DNA-binding</keyword>
<protein>
    <submittedName>
        <fullName evidence="5">Helix-turn-helix domain-containing protein</fullName>
    </submittedName>
</protein>
<dbReference type="SMART" id="SM00342">
    <property type="entry name" value="HTH_ARAC"/>
    <property type="match status" value="1"/>
</dbReference>
<name>A0A5Z3BHK3_SALER</name>
<keyword evidence="1" id="KW-0805">Transcription regulation</keyword>
<dbReference type="EMBL" id="AAKGZA010000073">
    <property type="protein sequence ID" value="ECR6698385.1"/>
    <property type="molecule type" value="Genomic_DNA"/>
</dbReference>
<dbReference type="InterPro" id="IPR018060">
    <property type="entry name" value="HTH_AraC"/>
</dbReference>
<evidence type="ECO:0000256" key="2">
    <source>
        <dbReference type="ARBA" id="ARBA00023125"/>
    </source>
</evidence>
<dbReference type="GO" id="GO:0005829">
    <property type="term" value="C:cytosol"/>
    <property type="evidence" value="ECO:0007669"/>
    <property type="project" value="TreeGrafter"/>
</dbReference>
<evidence type="ECO:0000313" key="5">
    <source>
        <dbReference type="EMBL" id="ECR6698385.1"/>
    </source>
</evidence>
<gene>
    <name evidence="5" type="ORF">F2A58_24950</name>
</gene>
<accession>A0A5Z3BHK3</accession>
<dbReference type="InterPro" id="IPR018062">
    <property type="entry name" value="HTH_AraC-typ_CS"/>
</dbReference>
<dbReference type="PANTHER" id="PTHR47894">
    <property type="entry name" value="HTH-TYPE TRANSCRIPTIONAL REGULATOR GADX"/>
    <property type="match status" value="1"/>
</dbReference>
<dbReference type="PROSITE" id="PS00041">
    <property type="entry name" value="HTH_ARAC_FAMILY_1"/>
    <property type="match status" value="1"/>
</dbReference>
<dbReference type="PROSITE" id="PS01124">
    <property type="entry name" value="HTH_ARAC_FAMILY_2"/>
    <property type="match status" value="1"/>
</dbReference>
<keyword evidence="3" id="KW-0804">Transcription</keyword>
<dbReference type="Pfam" id="PF12833">
    <property type="entry name" value="HTH_18"/>
    <property type="match status" value="1"/>
</dbReference>
<dbReference type="AlphaFoldDB" id="A0A5Z3BHK3"/>
<proteinExistence type="predicted"/>
<dbReference type="Gene3D" id="1.10.10.60">
    <property type="entry name" value="Homeodomain-like"/>
    <property type="match status" value="1"/>
</dbReference>
<dbReference type="InterPro" id="IPR009057">
    <property type="entry name" value="Homeodomain-like_sf"/>
</dbReference>